<evidence type="ECO:0000259" key="5">
    <source>
        <dbReference type="Pfam" id="PF08100"/>
    </source>
</evidence>
<keyword evidence="7" id="KW-1185">Reference proteome</keyword>
<dbReference type="Gene3D" id="3.40.50.150">
    <property type="entry name" value="Vaccinia Virus protein VP39"/>
    <property type="match status" value="1"/>
</dbReference>
<dbReference type="OrthoDB" id="1535081at2759"/>
<dbReference type="PANTHER" id="PTHR43712">
    <property type="entry name" value="PUTATIVE (AFU_ORTHOLOGUE AFUA_4G14580)-RELATED"/>
    <property type="match status" value="1"/>
</dbReference>
<feature type="domain" description="O-methyltransferase dimerisation" evidence="5">
    <location>
        <begin position="68"/>
        <end position="140"/>
    </location>
</feature>
<accession>A0A0B4H0V9</accession>
<dbReference type="PANTHER" id="PTHR43712:SF16">
    <property type="entry name" value="O-METHYLTRANSFERASE ELCB"/>
    <property type="match status" value="1"/>
</dbReference>
<proteinExistence type="predicted"/>
<evidence type="ECO:0000313" key="7">
    <source>
        <dbReference type="Proteomes" id="UP000031192"/>
    </source>
</evidence>
<name>A0A0B4H0V9_METGA</name>
<dbReference type="HOGENOM" id="CLU_005533_5_2_1"/>
<dbReference type="Proteomes" id="UP000031192">
    <property type="component" value="Unassembled WGS sequence"/>
</dbReference>
<evidence type="ECO:0000256" key="3">
    <source>
        <dbReference type="ARBA" id="ARBA00022691"/>
    </source>
</evidence>
<dbReference type="InterPro" id="IPR001077">
    <property type="entry name" value="COMT_C"/>
</dbReference>
<protein>
    <submittedName>
        <fullName evidence="6">O-methyltransferase</fullName>
    </submittedName>
</protein>
<feature type="domain" description="O-methyltransferase C-terminal" evidence="4">
    <location>
        <begin position="189"/>
        <end position="384"/>
    </location>
</feature>
<dbReference type="GO" id="GO:0046983">
    <property type="term" value="F:protein dimerization activity"/>
    <property type="evidence" value="ECO:0007669"/>
    <property type="project" value="InterPro"/>
</dbReference>
<dbReference type="GO" id="GO:0008171">
    <property type="term" value="F:O-methyltransferase activity"/>
    <property type="evidence" value="ECO:0007669"/>
    <property type="project" value="InterPro"/>
</dbReference>
<dbReference type="Pfam" id="PF08100">
    <property type="entry name" value="Dimerisation"/>
    <property type="match status" value="1"/>
</dbReference>
<dbReference type="Pfam" id="PF00891">
    <property type="entry name" value="Methyltransf_2"/>
    <property type="match status" value="1"/>
</dbReference>
<dbReference type="InterPro" id="IPR012967">
    <property type="entry name" value="COMT_dimerisation"/>
</dbReference>
<gene>
    <name evidence="6" type="ORF">MGU_07144</name>
</gene>
<dbReference type="AlphaFoldDB" id="A0A0B4H0V9"/>
<dbReference type="InterPro" id="IPR036388">
    <property type="entry name" value="WH-like_DNA-bd_sf"/>
</dbReference>
<evidence type="ECO:0000256" key="2">
    <source>
        <dbReference type="ARBA" id="ARBA00022679"/>
    </source>
</evidence>
<evidence type="ECO:0000259" key="4">
    <source>
        <dbReference type="Pfam" id="PF00891"/>
    </source>
</evidence>
<dbReference type="InterPro" id="IPR029063">
    <property type="entry name" value="SAM-dependent_MTases_sf"/>
</dbReference>
<dbReference type="InterPro" id="IPR016461">
    <property type="entry name" value="COMT-like"/>
</dbReference>
<evidence type="ECO:0000256" key="1">
    <source>
        <dbReference type="ARBA" id="ARBA00022603"/>
    </source>
</evidence>
<sequence length="419" mass="45900">MAQQSGQSAVFLADKMEAVARQLLSSADALRVNPTAKQDHAGIIESTYSLLAGLKDPLDNVMDQMVYLSKFAAMRLFIKWGLFDKIPANGTISYEELASGIGAKTGLIARFGSALVANGVLEETEKGTVAHTAQSRVLLSGNPINALICLGFDAHLKTMARLPDYFDKFGLGEPIGRENTPIAFTIGNASLTIWEHMNRSPEMKRTFMLAMQAMATRHGIIGDYSFEWVVDKAAESPDRPLVVDVGGSKGHALEVIVEATGLPMERCVLEDLEPVLEMVRSQADGPIKQARLVALDFHTEQPVKEAFVYYIRRCLHDYGDADCIKILNQISSAMAPDSRILIVENVLGDPPSPVSIGNDILMMLLGGKERTLEEFKSIMGEAGLEVEKLWRFKGTDYAIIEGRKVTGKEEKKAGIRSRV</sequence>
<reference evidence="6 7" key="1">
    <citation type="journal article" date="2014" name="Proc. Natl. Acad. Sci. U.S.A.">
        <title>Trajectory and genomic determinants of fungal-pathogen speciation and host adaptation.</title>
        <authorList>
            <person name="Hu X."/>
            <person name="Xiao G."/>
            <person name="Zheng P."/>
            <person name="Shang Y."/>
            <person name="Su Y."/>
            <person name="Zhang X."/>
            <person name="Liu X."/>
            <person name="Zhan S."/>
            <person name="St Leger R.J."/>
            <person name="Wang C."/>
        </authorList>
    </citation>
    <scope>NUCLEOTIDE SEQUENCE [LARGE SCALE GENOMIC DNA]</scope>
    <source>
        <strain evidence="6 7">ARSEF 977</strain>
    </source>
</reference>
<dbReference type="GO" id="GO:0032259">
    <property type="term" value="P:methylation"/>
    <property type="evidence" value="ECO:0007669"/>
    <property type="project" value="UniProtKB-KW"/>
</dbReference>
<dbReference type="PROSITE" id="PS51683">
    <property type="entry name" value="SAM_OMT_II"/>
    <property type="match status" value="1"/>
</dbReference>
<keyword evidence="1" id="KW-0489">Methyltransferase</keyword>
<evidence type="ECO:0000313" key="6">
    <source>
        <dbReference type="EMBL" id="KID85607.1"/>
    </source>
</evidence>
<organism evidence="6 7">
    <name type="scientific">Metarhizium guizhouense (strain ARSEF 977)</name>
    <dbReference type="NCBI Taxonomy" id="1276136"/>
    <lineage>
        <taxon>Eukaryota</taxon>
        <taxon>Fungi</taxon>
        <taxon>Dikarya</taxon>
        <taxon>Ascomycota</taxon>
        <taxon>Pezizomycotina</taxon>
        <taxon>Sordariomycetes</taxon>
        <taxon>Hypocreomycetidae</taxon>
        <taxon>Hypocreales</taxon>
        <taxon>Clavicipitaceae</taxon>
        <taxon>Metarhizium</taxon>
    </lineage>
</organism>
<keyword evidence="3" id="KW-0949">S-adenosyl-L-methionine</keyword>
<dbReference type="Gene3D" id="1.10.10.10">
    <property type="entry name" value="Winged helix-like DNA-binding domain superfamily/Winged helix DNA-binding domain"/>
    <property type="match status" value="1"/>
</dbReference>
<dbReference type="EMBL" id="AZNH01000028">
    <property type="protein sequence ID" value="KID85607.1"/>
    <property type="molecule type" value="Genomic_DNA"/>
</dbReference>
<comment type="caution">
    <text evidence="6">The sequence shown here is derived from an EMBL/GenBank/DDBJ whole genome shotgun (WGS) entry which is preliminary data.</text>
</comment>
<keyword evidence="2" id="KW-0808">Transferase</keyword>
<dbReference type="SUPFAM" id="SSF46785">
    <property type="entry name" value="Winged helix' DNA-binding domain"/>
    <property type="match status" value="1"/>
</dbReference>
<dbReference type="SUPFAM" id="SSF53335">
    <property type="entry name" value="S-adenosyl-L-methionine-dependent methyltransferases"/>
    <property type="match status" value="1"/>
</dbReference>
<dbReference type="InterPro" id="IPR036390">
    <property type="entry name" value="WH_DNA-bd_sf"/>
</dbReference>